<dbReference type="GO" id="GO:0000731">
    <property type="term" value="P:DNA synthesis involved in DNA repair"/>
    <property type="evidence" value="ECO:0007669"/>
    <property type="project" value="TreeGrafter"/>
</dbReference>
<dbReference type="PANTHER" id="PTHR32182:SF0">
    <property type="entry name" value="DNA REPLICATION AND REPAIR PROTEIN RECF"/>
    <property type="match status" value="1"/>
</dbReference>
<protein>
    <submittedName>
        <fullName evidence="3">DNA replication and repair protein RecF</fullName>
    </submittedName>
</protein>
<evidence type="ECO:0000259" key="2">
    <source>
        <dbReference type="Pfam" id="PF13476"/>
    </source>
</evidence>
<keyword evidence="1" id="KW-0175">Coiled coil</keyword>
<dbReference type="CDD" id="cd00267">
    <property type="entry name" value="ABC_ATPase"/>
    <property type="match status" value="1"/>
</dbReference>
<dbReference type="SUPFAM" id="SSF52540">
    <property type="entry name" value="P-loop containing nucleoside triphosphate hydrolases"/>
    <property type="match status" value="1"/>
</dbReference>
<evidence type="ECO:0000256" key="1">
    <source>
        <dbReference type="SAM" id="Coils"/>
    </source>
</evidence>
<dbReference type="GO" id="GO:0006302">
    <property type="term" value="P:double-strand break repair"/>
    <property type="evidence" value="ECO:0007669"/>
    <property type="project" value="InterPro"/>
</dbReference>
<name>A0A5E7V4D2_PSEFL</name>
<reference evidence="3 4" key="1">
    <citation type="submission" date="2019-09" db="EMBL/GenBank/DDBJ databases">
        <authorList>
            <person name="Chandra G."/>
            <person name="Truman W A."/>
        </authorList>
    </citation>
    <scope>NUCLEOTIDE SEQUENCE [LARGE SCALE GENOMIC DNA]</scope>
    <source>
        <strain evidence="3">PS925</strain>
    </source>
</reference>
<organism evidence="3 4">
    <name type="scientific">Pseudomonas fluorescens</name>
    <dbReference type="NCBI Taxonomy" id="294"/>
    <lineage>
        <taxon>Bacteria</taxon>
        <taxon>Pseudomonadati</taxon>
        <taxon>Pseudomonadota</taxon>
        <taxon>Gammaproteobacteria</taxon>
        <taxon>Pseudomonadales</taxon>
        <taxon>Pseudomonadaceae</taxon>
        <taxon>Pseudomonas</taxon>
    </lineage>
</organism>
<dbReference type="EMBL" id="CABVJG010000014">
    <property type="protein sequence ID" value="VVQ18852.1"/>
    <property type="molecule type" value="Genomic_DNA"/>
</dbReference>
<dbReference type="InterPro" id="IPR027417">
    <property type="entry name" value="P-loop_NTPase"/>
</dbReference>
<dbReference type="InterPro" id="IPR038729">
    <property type="entry name" value="Rad50/SbcC_AAA"/>
</dbReference>
<dbReference type="AlphaFoldDB" id="A0A5E7V4D2"/>
<accession>A0A5E7V4D2</accession>
<dbReference type="Pfam" id="PF13476">
    <property type="entry name" value="AAA_23"/>
    <property type="match status" value="1"/>
</dbReference>
<evidence type="ECO:0000313" key="3">
    <source>
        <dbReference type="EMBL" id="VVQ18852.1"/>
    </source>
</evidence>
<sequence>MVDSASLRRTITEKLSRVQDLGDGIFRGERIYQGKTFATAYIDLSDSVIQRAANLAKFQEGLLGSEFFTADGDQRWNSYLYFWAGPQSQINDRFLEAKARIEGDRHFARKFVLTEEDLLGRFDTLSTQEHSALVSTDASVQWEEILRAAALSSLLEKRARTQQIELIGSGEAFSADAIPLTRPLPQPLSDLLSTGLIRRFQVGEFRSAISGKQFQFGDVNLIFGQNGAGKTSLLESIEALYCGRIRRDPEATFKNIEADVVTPSGELLTVKSTTLPATLKARNLAWYGRSNPNTGALAQSFTRFNFLDTDAAFRLSGESTPDKLKQDLSLLLVGGETSALWTDLYKLHDDAVSKRTSFSERIPSLLKQTELLGNEVKRLQDAPTESSTFAKSFRASLRELGAIWIQEGDNEPLSPSDRTCLESLSRGLHQAITLAQSSPATITQLRLSEQVLFTALKKVDELDEAELHQRQELRKHEALIESCRAELVDLEIWSIYCEAGAPALARSIEQTKRVASEARIALAGTSLDDVHELPVEYAVRGLSDALQVAADSLALAEQQEKSASESLLQQERLGQSLISLRADLRGLVQSIIDRTGDALHCPVCSTPHLDGELLHKIESLTVSDNSTLTNGLQQAVQIARDRAQREREVLAALQVLQRFQDVNGIQDLTTVRDIHESLLLKHHEFIEANSDLDSLESALRSLDQYGADQAGFSGAEAAAIRWLGTEQDYSSLAAINTRIAEIQANIEEANESVSVVREALKLTNTQVSAIAVSTGFGMQDAKDLIISIHRLLQRHLASMRFFEGAAQLITIADDQPLEPILQAVEDAINAFDRALHAENMETEARTELSAKTDELQQSASLLKAATMRKDNLTIAINALADIVENHSLEKATQEALESIRGHVSEIFARIHSPAEYTLGDFNGEHLLITRDGHRTHTATQVSTGQRAALALSIFLALNRSAETAPPVLLIDDPIAHIDDLNALSFLDYLRDLAVSMRKQVFFATADARLAALFQRKFEFLGNERFKKIVLSRS</sequence>
<gene>
    <name evidence="3" type="primary">recF_2</name>
    <name evidence="3" type="ORF">PS925_04502</name>
</gene>
<dbReference type="Proteomes" id="UP000412311">
    <property type="component" value="Unassembled WGS sequence"/>
</dbReference>
<dbReference type="PANTHER" id="PTHR32182">
    <property type="entry name" value="DNA REPLICATION AND REPAIR PROTEIN RECF"/>
    <property type="match status" value="1"/>
</dbReference>
<dbReference type="RefSeq" id="WP_191622684.1">
    <property type="nucleotide sequence ID" value="NZ_CABVJG010000014.1"/>
</dbReference>
<feature type="domain" description="Rad50/SbcC-type AAA" evidence="2">
    <location>
        <begin position="205"/>
        <end position="257"/>
    </location>
</feature>
<evidence type="ECO:0000313" key="4">
    <source>
        <dbReference type="Proteomes" id="UP000412311"/>
    </source>
</evidence>
<dbReference type="GO" id="GO:0016887">
    <property type="term" value="F:ATP hydrolysis activity"/>
    <property type="evidence" value="ECO:0007669"/>
    <property type="project" value="InterPro"/>
</dbReference>
<proteinExistence type="predicted"/>
<dbReference type="Gene3D" id="3.40.50.300">
    <property type="entry name" value="P-loop containing nucleotide triphosphate hydrolases"/>
    <property type="match status" value="2"/>
</dbReference>
<feature type="coiled-coil region" evidence="1">
    <location>
        <begin position="732"/>
        <end position="759"/>
    </location>
</feature>